<accession>A0A382YC38</accession>
<dbReference type="GO" id="GO:0008764">
    <property type="term" value="F:UDP-N-acetylmuramoylalanine-D-glutamate ligase activity"/>
    <property type="evidence" value="ECO:0007669"/>
    <property type="project" value="InterPro"/>
</dbReference>
<evidence type="ECO:0000256" key="3">
    <source>
        <dbReference type="ARBA" id="ARBA00022840"/>
    </source>
</evidence>
<sequence length="134" mass="14031">MKVAKSLNGQSIAIIGLGASGKAAARLAFEKGGEVYVSEMRTDKEACNGASQLRNIGIEVELGPHVEERIASAGTVVISPGIPHDTGIVRKLADNGISTISEPEFAFRFFEGPLIAVTGTNGKTTTAMLITQFL</sequence>
<keyword evidence="2" id="KW-0547">Nucleotide-binding</keyword>
<evidence type="ECO:0000313" key="4">
    <source>
        <dbReference type="EMBL" id="SVD80549.1"/>
    </source>
</evidence>
<feature type="non-terminal residue" evidence="4">
    <location>
        <position position="134"/>
    </location>
</feature>
<keyword evidence="1" id="KW-0436">Ligase</keyword>
<name>A0A382YC38_9ZZZZ</name>
<dbReference type="Gene3D" id="3.40.1190.10">
    <property type="entry name" value="Mur-like, catalytic domain"/>
    <property type="match status" value="1"/>
</dbReference>
<dbReference type="PANTHER" id="PTHR43692">
    <property type="entry name" value="UDP-N-ACETYLMURAMOYLALANINE--D-GLUTAMATE LIGASE"/>
    <property type="match status" value="1"/>
</dbReference>
<dbReference type="InterPro" id="IPR005762">
    <property type="entry name" value="MurD"/>
</dbReference>
<dbReference type="GO" id="GO:0005737">
    <property type="term" value="C:cytoplasm"/>
    <property type="evidence" value="ECO:0007669"/>
    <property type="project" value="InterPro"/>
</dbReference>
<evidence type="ECO:0008006" key="5">
    <source>
        <dbReference type="Google" id="ProtNLM"/>
    </source>
</evidence>
<dbReference type="GO" id="GO:0008360">
    <property type="term" value="P:regulation of cell shape"/>
    <property type="evidence" value="ECO:0007669"/>
    <property type="project" value="InterPro"/>
</dbReference>
<reference evidence="4" key="1">
    <citation type="submission" date="2018-05" db="EMBL/GenBank/DDBJ databases">
        <authorList>
            <person name="Lanie J.A."/>
            <person name="Ng W.-L."/>
            <person name="Kazmierczak K.M."/>
            <person name="Andrzejewski T.M."/>
            <person name="Davidsen T.M."/>
            <person name="Wayne K.J."/>
            <person name="Tettelin H."/>
            <person name="Glass J.I."/>
            <person name="Rusch D."/>
            <person name="Podicherti R."/>
            <person name="Tsui H.-C.T."/>
            <person name="Winkler M.E."/>
        </authorList>
    </citation>
    <scope>NUCLEOTIDE SEQUENCE</scope>
</reference>
<dbReference type="Gene3D" id="3.40.50.720">
    <property type="entry name" value="NAD(P)-binding Rossmann-like Domain"/>
    <property type="match status" value="1"/>
</dbReference>
<dbReference type="InterPro" id="IPR036565">
    <property type="entry name" value="Mur-like_cat_sf"/>
</dbReference>
<gene>
    <name evidence="4" type="ORF">METZ01_LOCUS433403</name>
</gene>
<dbReference type="SUPFAM" id="SSF53623">
    <property type="entry name" value="MurD-like peptide ligases, catalytic domain"/>
    <property type="match status" value="1"/>
</dbReference>
<dbReference type="Pfam" id="PF21799">
    <property type="entry name" value="MurD-like_N"/>
    <property type="match status" value="1"/>
</dbReference>
<organism evidence="4">
    <name type="scientific">marine metagenome</name>
    <dbReference type="NCBI Taxonomy" id="408172"/>
    <lineage>
        <taxon>unclassified sequences</taxon>
        <taxon>metagenomes</taxon>
        <taxon>ecological metagenomes</taxon>
    </lineage>
</organism>
<dbReference type="GO" id="GO:0005524">
    <property type="term" value="F:ATP binding"/>
    <property type="evidence" value="ECO:0007669"/>
    <property type="project" value="UniProtKB-KW"/>
</dbReference>
<dbReference type="EMBL" id="UINC01174428">
    <property type="protein sequence ID" value="SVD80549.1"/>
    <property type="molecule type" value="Genomic_DNA"/>
</dbReference>
<dbReference type="GO" id="GO:0051301">
    <property type="term" value="P:cell division"/>
    <property type="evidence" value="ECO:0007669"/>
    <property type="project" value="InterPro"/>
</dbReference>
<dbReference type="PANTHER" id="PTHR43692:SF1">
    <property type="entry name" value="UDP-N-ACETYLMURAMOYLALANINE--D-GLUTAMATE LIGASE"/>
    <property type="match status" value="1"/>
</dbReference>
<proteinExistence type="predicted"/>
<dbReference type="AlphaFoldDB" id="A0A382YC38"/>
<keyword evidence="3" id="KW-0067">ATP-binding</keyword>
<evidence type="ECO:0000256" key="1">
    <source>
        <dbReference type="ARBA" id="ARBA00022598"/>
    </source>
</evidence>
<protein>
    <recommendedName>
        <fullName evidence="5">UDP-N-acetylmuramoyl-L-alanine--D-glutamate ligase</fullName>
    </recommendedName>
</protein>
<evidence type="ECO:0000256" key="2">
    <source>
        <dbReference type="ARBA" id="ARBA00022741"/>
    </source>
</evidence>
<dbReference type="SUPFAM" id="SSF51984">
    <property type="entry name" value="MurCD N-terminal domain"/>
    <property type="match status" value="1"/>
</dbReference>